<protein>
    <recommendedName>
        <fullName evidence="3">Transposase</fullName>
    </recommendedName>
</protein>
<dbReference type="Proteomes" id="UP000215483">
    <property type="component" value="Unassembled WGS sequence"/>
</dbReference>
<evidence type="ECO:0000313" key="1">
    <source>
        <dbReference type="EMBL" id="OXY89667.1"/>
    </source>
</evidence>
<keyword evidence="2" id="KW-1185">Reference proteome</keyword>
<gene>
    <name evidence="1" type="ORF">BEK98_37265</name>
</gene>
<accession>A0A233S1Y4</accession>
<organism evidence="1 2">
    <name type="scientific">Streptomyces diastatochromogenes</name>
    <dbReference type="NCBI Taxonomy" id="42236"/>
    <lineage>
        <taxon>Bacteria</taxon>
        <taxon>Bacillati</taxon>
        <taxon>Actinomycetota</taxon>
        <taxon>Actinomycetes</taxon>
        <taxon>Kitasatosporales</taxon>
        <taxon>Streptomycetaceae</taxon>
        <taxon>Streptomyces</taxon>
    </lineage>
</organism>
<evidence type="ECO:0008006" key="3">
    <source>
        <dbReference type="Google" id="ProtNLM"/>
    </source>
</evidence>
<sequence length="126" mass="13760">MLCGILYVLHAGIQWEYLPKAVLGGVPPSRLRATARTRLGRLEGPLGVEGSKPVVEGEIDRAQWLMDVAFGVLDPVEAVVEQDRHVVAEITDLRGVRIVCELRRRPGRCSTPSRCQTVALCCPGDS</sequence>
<reference evidence="1 2" key="1">
    <citation type="submission" date="2016-07" db="EMBL/GenBank/DDBJ databases">
        <title>Draft genome of Streptomyces diastatochromogenes.</title>
        <authorList>
            <person name="Podduturi R."/>
            <person name="Lukassen M.B."/>
            <person name="Clausen N."/>
            <person name="Nielsen J.L."/>
            <person name="Jorgensen N.O."/>
        </authorList>
    </citation>
    <scope>NUCLEOTIDE SEQUENCE [LARGE SCALE GENOMIC DNA]</scope>
    <source>
        <strain evidence="1 2">DSM 40608</strain>
    </source>
</reference>
<dbReference type="EMBL" id="MCGQ01000042">
    <property type="protein sequence ID" value="OXY89667.1"/>
    <property type="molecule type" value="Genomic_DNA"/>
</dbReference>
<dbReference type="AlphaFoldDB" id="A0A233S1Y4"/>
<proteinExistence type="predicted"/>
<comment type="caution">
    <text evidence="1">The sequence shown here is derived from an EMBL/GenBank/DDBJ whole genome shotgun (WGS) entry which is preliminary data.</text>
</comment>
<evidence type="ECO:0000313" key="2">
    <source>
        <dbReference type="Proteomes" id="UP000215483"/>
    </source>
</evidence>
<name>A0A233S1Y4_STRDA</name>